<keyword evidence="2" id="KW-1185">Reference proteome</keyword>
<protein>
    <recommendedName>
        <fullName evidence="3">Transcription factor domain-containing protein</fullName>
    </recommendedName>
</protein>
<organism evidence="1 2">
    <name type="scientific">Exophiala bonariae</name>
    <dbReference type="NCBI Taxonomy" id="1690606"/>
    <lineage>
        <taxon>Eukaryota</taxon>
        <taxon>Fungi</taxon>
        <taxon>Dikarya</taxon>
        <taxon>Ascomycota</taxon>
        <taxon>Pezizomycotina</taxon>
        <taxon>Eurotiomycetes</taxon>
        <taxon>Chaetothyriomycetidae</taxon>
        <taxon>Chaetothyriales</taxon>
        <taxon>Herpotrichiellaceae</taxon>
        <taxon>Exophiala</taxon>
    </lineage>
</organism>
<name>A0AAV9NNM1_9EURO</name>
<evidence type="ECO:0000313" key="1">
    <source>
        <dbReference type="EMBL" id="KAK5062859.1"/>
    </source>
</evidence>
<accession>A0AAV9NNM1</accession>
<proteinExistence type="predicted"/>
<evidence type="ECO:0008006" key="3">
    <source>
        <dbReference type="Google" id="ProtNLM"/>
    </source>
</evidence>
<dbReference type="EMBL" id="JAVRRD010000002">
    <property type="protein sequence ID" value="KAK5062859.1"/>
    <property type="molecule type" value="Genomic_DNA"/>
</dbReference>
<sequence>MDEDFQRIQPEVESWYGAELRQLRSANEQVAFYSADSHVFNEEVLRDEESDIESDDSHHARGLLMPKQIHTSLDPFVALPGGVPEHQRTRVQFYTQTLGAGIFGVSDAPRYSPTAATGITTAIYSEVGRAWICILVDETLNILRGGTEQNRELSLQRARGFHDLNKALRSGDEHFQEALMALTICGLTEFRFGTAHSRNMHTTAVDMLIRSKGGLRATLAAAPNIEPFYVSGQFGFGKCYFPSIERLESTIECWKAEILDILSSPRPICDARLTLAPGTIATRREYRAREFRVFKLALESIDTIGPPTIFAAAMQLSLFIELAWTILQFGARFDLTISLFKRIEYLIKGSFDGGVPANKAVELRAAAIATMVSRARRDILGSYAPNQLADSDVAMTGIHINVLKMFLYLEPEGRQFLINKFVAWFQRKESSNQQPLILESEIAMLQAQITETWVRTNPGQ</sequence>
<dbReference type="Proteomes" id="UP001358417">
    <property type="component" value="Unassembled WGS sequence"/>
</dbReference>
<reference evidence="1 2" key="1">
    <citation type="submission" date="2023-08" db="EMBL/GenBank/DDBJ databases">
        <title>Black Yeasts Isolated from many extreme environments.</title>
        <authorList>
            <person name="Coleine C."/>
            <person name="Stajich J.E."/>
            <person name="Selbmann L."/>
        </authorList>
    </citation>
    <scope>NUCLEOTIDE SEQUENCE [LARGE SCALE GENOMIC DNA]</scope>
    <source>
        <strain evidence="1 2">CCFEE 5792</strain>
    </source>
</reference>
<evidence type="ECO:0000313" key="2">
    <source>
        <dbReference type="Proteomes" id="UP001358417"/>
    </source>
</evidence>
<dbReference type="GeneID" id="89973112"/>
<gene>
    <name evidence="1" type="ORF">LTR84_004934</name>
</gene>
<comment type="caution">
    <text evidence="1">The sequence shown here is derived from an EMBL/GenBank/DDBJ whole genome shotgun (WGS) entry which is preliminary data.</text>
</comment>
<dbReference type="RefSeq" id="XP_064711131.1">
    <property type="nucleotide sequence ID" value="XM_064848507.1"/>
</dbReference>
<dbReference type="AlphaFoldDB" id="A0AAV9NNM1"/>